<keyword evidence="2" id="KW-1185">Reference proteome</keyword>
<comment type="caution">
    <text evidence="1">The sequence shown here is derived from an EMBL/GenBank/DDBJ whole genome shotgun (WGS) entry which is preliminary data.</text>
</comment>
<evidence type="ECO:0000313" key="1">
    <source>
        <dbReference type="EMBL" id="KAI9905607.1"/>
    </source>
</evidence>
<reference evidence="1 2" key="1">
    <citation type="journal article" date="2022" name="bioRxiv">
        <title>The genome of the oomycete Peronosclerospora sorghi, a cosmopolitan pathogen of maize and sorghum, is inflated with dispersed pseudogenes.</title>
        <authorList>
            <person name="Fletcher K."/>
            <person name="Martin F."/>
            <person name="Isakeit T."/>
            <person name="Cavanaugh K."/>
            <person name="Magill C."/>
            <person name="Michelmore R."/>
        </authorList>
    </citation>
    <scope>NUCLEOTIDE SEQUENCE [LARGE SCALE GENOMIC DNA]</scope>
    <source>
        <strain evidence="1">P6</strain>
    </source>
</reference>
<dbReference type="Proteomes" id="UP001163321">
    <property type="component" value="Chromosome 9"/>
</dbReference>
<accession>A0ACC0VHB4</accession>
<sequence>MYIPSIRVWVGTLLSISCTIRRGGAQVYDVIIVGSGPGGLVAAEYLSRDPTVSVLILEAGPPSLAATGGTNFPDYAQSQQLTIFDIPGEYEGKLYNAVYARYRVDWISDSNMWLGKLVGGCSSTNAALYFRPPDSYITNSQWPFLASQLVAKMDENEMIHGHTDKPSSDGVWYTQEGYSIVSSALKAIGYTETTLNEATARNNKNKTFGHAPFAFKNGRRDSPANAFWGKMSSRGNVKLVTKATVDFIVRASGGKSAGVVYNGGIQVSLSNRGSVLMAAGALGTPKVLIQSGIGPSSQLRLLQGRNGFPGVSQPVDWVINANVGRNLFDTNGVFASFAHPQMKSFQYSDKPSWAINQYINKNFTGPWSSSGPILISYQNYDVQGRTYEFQTTVLTAGFGDFYGRSDALTLALYVNNPESRAASGFDGNGNWRAFNEGNVYFGSDRDLAAMQSYAQLMVNAMVAQGATFLSAASDPTSVANWVAANRGSYMHHFGGSCYASSNSADSSRCADEKLRVIGMSNVFVADASAMRVGTVNPYGFIMYIGREAADQAKSILAAGTGTTSTTCSPETKNLDFVGNDLANWPSPTSQGCCTICSNTNGCNAYTWTNYNGGTCWLKTKSGATKVNNGAVSATISGNRALSCSKIEEDVDYVGNDIASVPGSTAEACCAPCKSRADCKAYTWTNYNSGTCWLKSAKGTTLAHTGARSAQIIVS</sequence>
<protein>
    <submittedName>
        <fullName evidence="1">Uncharacterized protein</fullName>
    </submittedName>
</protein>
<name>A0ACC0VHB4_9STRA</name>
<gene>
    <name evidence="1" type="ORF">PsorP6_014415</name>
</gene>
<dbReference type="EMBL" id="CM047588">
    <property type="protein sequence ID" value="KAI9905607.1"/>
    <property type="molecule type" value="Genomic_DNA"/>
</dbReference>
<proteinExistence type="predicted"/>
<organism evidence="1 2">
    <name type="scientific">Peronosclerospora sorghi</name>
    <dbReference type="NCBI Taxonomy" id="230839"/>
    <lineage>
        <taxon>Eukaryota</taxon>
        <taxon>Sar</taxon>
        <taxon>Stramenopiles</taxon>
        <taxon>Oomycota</taxon>
        <taxon>Peronosporomycetes</taxon>
        <taxon>Peronosporales</taxon>
        <taxon>Peronosporaceae</taxon>
        <taxon>Peronosclerospora</taxon>
    </lineage>
</organism>
<evidence type="ECO:0000313" key="2">
    <source>
        <dbReference type="Proteomes" id="UP001163321"/>
    </source>
</evidence>